<dbReference type="Proteomes" id="UP001500635">
    <property type="component" value="Unassembled WGS sequence"/>
</dbReference>
<evidence type="ECO:0000256" key="1">
    <source>
        <dbReference type="SAM" id="MobiDB-lite"/>
    </source>
</evidence>
<accession>A0ABP8J694</accession>
<protein>
    <submittedName>
        <fullName evidence="2">Uncharacterized protein</fullName>
    </submittedName>
</protein>
<dbReference type="EMBL" id="BAABFR010000008">
    <property type="protein sequence ID" value="GAA4385868.1"/>
    <property type="molecule type" value="Genomic_DNA"/>
</dbReference>
<gene>
    <name evidence="2" type="ORF">GCM10023147_08220</name>
</gene>
<proteinExistence type="predicted"/>
<reference evidence="3" key="1">
    <citation type="journal article" date="2019" name="Int. J. Syst. Evol. Microbiol.">
        <title>The Global Catalogue of Microorganisms (GCM) 10K type strain sequencing project: providing services to taxonomists for standard genome sequencing and annotation.</title>
        <authorList>
            <consortium name="The Broad Institute Genomics Platform"/>
            <consortium name="The Broad Institute Genome Sequencing Center for Infectious Disease"/>
            <person name="Wu L."/>
            <person name="Ma J."/>
        </authorList>
    </citation>
    <scope>NUCLEOTIDE SEQUENCE [LARGE SCALE GENOMIC DNA]</scope>
    <source>
        <strain evidence="3">JCM 17688</strain>
    </source>
</reference>
<feature type="region of interest" description="Disordered" evidence="1">
    <location>
        <begin position="25"/>
        <end position="44"/>
    </location>
</feature>
<organism evidence="2 3">
    <name type="scientific">Tsukamurella soli</name>
    <dbReference type="NCBI Taxonomy" id="644556"/>
    <lineage>
        <taxon>Bacteria</taxon>
        <taxon>Bacillati</taxon>
        <taxon>Actinomycetota</taxon>
        <taxon>Actinomycetes</taxon>
        <taxon>Mycobacteriales</taxon>
        <taxon>Tsukamurellaceae</taxon>
        <taxon>Tsukamurella</taxon>
    </lineage>
</organism>
<comment type="caution">
    <text evidence="2">The sequence shown here is derived from an EMBL/GenBank/DDBJ whole genome shotgun (WGS) entry which is preliminary data.</text>
</comment>
<evidence type="ECO:0000313" key="2">
    <source>
        <dbReference type="EMBL" id="GAA4385868.1"/>
    </source>
</evidence>
<name>A0ABP8J694_9ACTN</name>
<sequence length="60" mass="6284">MVGVVPGHPQQAHAAVGGTSVEVAEVSHAARSRPQTEIADADDGVDAMIDRGVDRMYRAQ</sequence>
<evidence type="ECO:0000313" key="3">
    <source>
        <dbReference type="Proteomes" id="UP001500635"/>
    </source>
</evidence>
<keyword evidence="3" id="KW-1185">Reference proteome</keyword>